<sequence length="376" mass="39519">MADVAPARHGDSRDGERRDGDVSRPSNPDVSRADWRSGDTTGDRDETATGRDEDRAQLILITGLTLAVIFVTVVLLLNTVIYTENLATRGVDAGGGEAVEFRDGAVDDLGAIMDREHRTESSVDGVIADFEASAAAYANATTDLRARDGVVADITVVGIEPGHFIAQEEDGGGYDELTAGDGTTADWTVAGNATRARDYRVTVAPDSLSASSGDAFTIVAEGAPGGSNATWSVSLWSASDPDDINVTVTNETASVTETFAPAADGNHTVDVTGGTVNGEPFDALVWAEGVQNDDGTADYDIRYENGDEATGTYHLVVQSDDLDSGDDDQYGSSPADRSSQPYVVDAVYSADVEISHRTPELEYGDVIRVAPGERDA</sequence>
<dbReference type="RefSeq" id="WP_007999172.1">
    <property type="nucleotide sequence ID" value="NZ_AOJI01000017.1"/>
</dbReference>
<name>M0PFW9_9EURY</name>
<evidence type="ECO:0000256" key="2">
    <source>
        <dbReference type="SAM" id="Phobius"/>
    </source>
</evidence>
<feature type="region of interest" description="Disordered" evidence="1">
    <location>
        <begin position="319"/>
        <end position="343"/>
    </location>
</feature>
<dbReference type="AlphaFoldDB" id="M0PFW9"/>
<comment type="caution">
    <text evidence="3">The sequence shown here is derived from an EMBL/GenBank/DDBJ whole genome shotgun (WGS) entry which is preliminary data.</text>
</comment>
<dbReference type="Pfam" id="PF23922">
    <property type="entry name" value="DUF7261"/>
    <property type="match status" value="1"/>
</dbReference>
<dbReference type="STRING" id="1230454.C461_05002"/>
<feature type="compositionally biased region" description="Acidic residues" evidence="1">
    <location>
        <begin position="320"/>
        <end position="329"/>
    </location>
</feature>
<evidence type="ECO:0000313" key="4">
    <source>
        <dbReference type="Proteomes" id="UP000011575"/>
    </source>
</evidence>
<evidence type="ECO:0000313" key="3">
    <source>
        <dbReference type="EMBL" id="EMA68961.1"/>
    </source>
</evidence>
<protein>
    <submittedName>
        <fullName evidence="3">Uncharacterized protein</fullName>
    </submittedName>
</protein>
<feature type="compositionally biased region" description="Basic and acidic residues" evidence="1">
    <location>
        <begin position="1"/>
        <end position="22"/>
    </location>
</feature>
<keyword evidence="2" id="KW-0472">Membrane</keyword>
<gene>
    <name evidence="3" type="ORF">C461_05002</name>
</gene>
<feature type="region of interest" description="Disordered" evidence="1">
    <location>
        <begin position="1"/>
        <end position="50"/>
    </location>
</feature>
<keyword evidence="2" id="KW-0812">Transmembrane</keyword>
<accession>M0PFW9</accession>
<proteinExistence type="predicted"/>
<feature type="transmembrane region" description="Helical" evidence="2">
    <location>
        <begin position="58"/>
        <end position="82"/>
    </location>
</feature>
<organism evidence="3 4">
    <name type="scientific">Halorubrum aidingense JCM 13560</name>
    <dbReference type="NCBI Taxonomy" id="1230454"/>
    <lineage>
        <taxon>Archaea</taxon>
        <taxon>Methanobacteriati</taxon>
        <taxon>Methanobacteriota</taxon>
        <taxon>Stenosarchaea group</taxon>
        <taxon>Halobacteria</taxon>
        <taxon>Halobacteriales</taxon>
        <taxon>Haloferacaceae</taxon>
        <taxon>Halorubrum</taxon>
    </lineage>
</organism>
<evidence type="ECO:0000256" key="1">
    <source>
        <dbReference type="SAM" id="MobiDB-lite"/>
    </source>
</evidence>
<dbReference type="InterPro" id="IPR055685">
    <property type="entry name" value="DUF7261"/>
</dbReference>
<keyword evidence="2" id="KW-1133">Transmembrane helix</keyword>
<reference evidence="3 4" key="1">
    <citation type="journal article" date="2014" name="PLoS Genet.">
        <title>Phylogenetically driven sequencing of extremely halophilic archaea reveals strategies for static and dynamic osmo-response.</title>
        <authorList>
            <person name="Becker E.A."/>
            <person name="Seitzer P.M."/>
            <person name="Tritt A."/>
            <person name="Larsen D."/>
            <person name="Krusor M."/>
            <person name="Yao A.I."/>
            <person name="Wu D."/>
            <person name="Madern D."/>
            <person name="Eisen J.A."/>
            <person name="Darling A.E."/>
            <person name="Facciotti M.T."/>
        </authorList>
    </citation>
    <scope>NUCLEOTIDE SEQUENCE [LARGE SCALE GENOMIC DNA]</scope>
    <source>
        <strain evidence="3 4">JCM 13560</strain>
    </source>
</reference>
<dbReference type="PATRIC" id="fig|1230454.4.peg.1021"/>
<dbReference type="Proteomes" id="UP000011575">
    <property type="component" value="Unassembled WGS sequence"/>
</dbReference>
<keyword evidence="4" id="KW-1185">Reference proteome</keyword>
<feature type="compositionally biased region" description="Basic and acidic residues" evidence="1">
    <location>
        <begin position="31"/>
        <end position="50"/>
    </location>
</feature>
<dbReference type="EMBL" id="AOJI01000017">
    <property type="protein sequence ID" value="EMA68961.1"/>
    <property type="molecule type" value="Genomic_DNA"/>
</dbReference>